<dbReference type="RefSeq" id="WP_243994650.1">
    <property type="nucleotide sequence ID" value="NZ_JALHLE010000020.1"/>
</dbReference>
<proteinExistence type="predicted"/>
<gene>
    <name evidence="1" type="ORF">MTR64_13710</name>
</gene>
<name>A0ABT0B3K3_9SPHN</name>
<evidence type="ECO:0000313" key="1">
    <source>
        <dbReference type="EMBL" id="MCJ2179627.1"/>
    </source>
</evidence>
<dbReference type="Proteomes" id="UP001162880">
    <property type="component" value="Unassembled WGS sequence"/>
</dbReference>
<dbReference type="EMBL" id="JALHLE010000020">
    <property type="protein sequence ID" value="MCJ2179627.1"/>
    <property type="molecule type" value="Genomic_DNA"/>
</dbReference>
<keyword evidence="2" id="KW-1185">Reference proteome</keyword>
<accession>A0ABT0B3K3</accession>
<organism evidence="1 2">
    <name type="scientific">Novosphingobium album</name>
    <name type="common">ex Hu et al. 2023</name>
    <dbReference type="NCBI Taxonomy" id="2930093"/>
    <lineage>
        <taxon>Bacteria</taxon>
        <taxon>Pseudomonadati</taxon>
        <taxon>Pseudomonadota</taxon>
        <taxon>Alphaproteobacteria</taxon>
        <taxon>Sphingomonadales</taxon>
        <taxon>Sphingomonadaceae</taxon>
        <taxon>Novosphingobium</taxon>
    </lineage>
</organism>
<protein>
    <submittedName>
        <fullName evidence="1">Uncharacterized protein</fullName>
    </submittedName>
</protein>
<reference evidence="1" key="1">
    <citation type="submission" date="2022-03" db="EMBL/GenBank/DDBJ databases">
        <title>Identification of a novel bacterium isolated from mangrove sediments.</title>
        <authorList>
            <person name="Pan X."/>
        </authorList>
    </citation>
    <scope>NUCLEOTIDE SEQUENCE</scope>
    <source>
        <strain evidence="1">B2580</strain>
    </source>
</reference>
<sequence>MTIEMRGRGLQWALALAVSLAAVALGAFAWIDGGKQPVHDIVMPVAVPELPQ</sequence>
<comment type="caution">
    <text evidence="1">The sequence shown here is derived from an EMBL/GenBank/DDBJ whole genome shotgun (WGS) entry which is preliminary data.</text>
</comment>
<evidence type="ECO:0000313" key="2">
    <source>
        <dbReference type="Proteomes" id="UP001162880"/>
    </source>
</evidence>